<dbReference type="EMBL" id="JOJR01000082">
    <property type="protein sequence ID" value="RCN46296.1"/>
    <property type="molecule type" value="Genomic_DNA"/>
</dbReference>
<dbReference type="AlphaFoldDB" id="A0A368GPL3"/>
<evidence type="ECO:0000313" key="2">
    <source>
        <dbReference type="Proteomes" id="UP000252519"/>
    </source>
</evidence>
<evidence type="ECO:0000313" key="1">
    <source>
        <dbReference type="EMBL" id="RCN46296.1"/>
    </source>
</evidence>
<dbReference type="Proteomes" id="UP000252519">
    <property type="component" value="Unassembled WGS sequence"/>
</dbReference>
<dbReference type="STRING" id="29170.A0A368GPL3"/>
<proteinExistence type="predicted"/>
<organism evidence="1 2">
    <name type="scientific">Ancylostoma caninum</name>
    <name type="common">Dog hookworm</name>
    <dbReference type="NCBI Taxonomy" id="29170"/>
    <lineage>
        <taxon>Eukaryota</taxon>
        <taxon>Metazoa</taxon>
        <taxon>Ecdysozoa</taxon>
        <taxon>Nematoda</taxon>
        <taxon>Chromadorea</taxon>
        <taxon>Rhabditida</taxon>
        <taxon>Rhabditina</taxon>
        <taxon>Rhabditomorpha</taxon>
        <taxon>Strongyloidea</taxon>
        <taxon>Ancylostomatidae</taxon>
        <taxon>Ancylostomatinae</taxon>
        <taxon>Ancylostoma</taxon>
    </lineage>
</organism>
<keyword evidence="2" id="KW-1185">Reference proteome</keyword>
<accession>A0A368GPL3</accession>
<reference evidence="1 2" key="1">
    <citation type="submission" date="2014-10" db="EMBL/GenBank/DDBJ databases">
        <title>Draft genome of the hookworm Ancylostoma caninum.</title>
        <authorList>
            <person name="Mitreva M."/>
        </authorList>
    </citation>
    <scope>NUCLEOTIDE SEQUENCE [LARGE SCALE GENOMIC DNA]</scope>
    <source>
        <strain evidence="1 2">Baltimore</strain>
    </source>
</reference>
<dbReference type="OrthoDB" id="5859745at2759"/>
<protein>
    <submittedName>
        <fullName evidence="1">Uncharacterized protein</fullName>
    </submittedName>
</protein>
<sequence>MQYTLKERTHILSLAYDYQCEFSPEDGQENVGNSSEQGERQRTRFKGLKLKQCGFPALRRGPFVEALVVYSKSHFDDWVPPTALKKYL</sequence>
<name>A0A368GPL3_ANCCA</name>
<comment type="caution">
    <text evidence="1">The sequence shown here is derived from an EMBL/GenBank/DDBJ whole genome shotgun (WGS) entry which is preliminary data.</text>
</comment>
<gene>
    <name evidence="1" type="ORF">ANCCAN_07686</name>
</gene>